<dbReference type="Proteomes" id="UP000256862">
    <property type="component" value="Plasmid CO2235_mp"/>
</dbReference>
<protein>
    <submittedName>
        <fullName evidence="2">Uncharacterized protein</fullName>
    </submittedName>
</protein>
<reference evidence="2 4" key="1">
    <citation type="submission" date="2018-01" db="EMBL/GenBank/DDBJ databases">
        <authorList>
            <person name="Clerissi C."/>
        </authorList>
    </citation>
    <scope>NUCLEOTIDE SEQUENCE</scope>
    <source>
        <strain evidence="2">Cupriavidus oxalaticus LMG 2235</strain>
        <plasmid evidence="4">co2235_mp</plasmid>
    </source>
</reference>
<feature type="region of interest" description="Disordered" evidence="1">
    <location>
        <begin position="1"/>
        <end position="23"/>
    </location>
</feature>
<name>A0A375FT20_9BURK</name>
<proteinExistence type="predicted"/>
<comment type="caution">
    <text evidence="2">The sequence shown here is derived from an EMBL/GenBank/DDBJ whole genome shotgun (WGS) entry which is preliminary data.</text>
</comment>
<evidence type="ECO:0000313" key="4">
    <source>
        <dbReference type="Proteomes" id="UP000256862"/>
    </source>
</evidence>
<evidence type="ECO:0000313" key="2">
    <source>
        <dbReference type="EMBL" id="SPC08269.1"/>
    </source>
</evidence>
<accession>A0A375FT20</accession>
<evidence type="ECO:0000313" key="3">
    <source>
        <dbReference type="EMBL" id="SPC24304.1"/>
    </source>
</evidence>
<geneLocation type="plasmid" evidence="4">
    <name>co2235_mp</name>
</geneLocation>
<dbReference type="EMBL" id="OGUS01000143">
    <property type="protein sequence ID" value="SPC24304.1"/>
    <property type="molecule type" value="Genomic_DNA"/>
</dbReference>
<evidence type="ECO:0000256" key="1">
    <source>
        <dbReference type="SAM" id="MobiDB-lite"/>
    </source>
</evidence>
<feature type="compositionally biased region" description="Basic and acidic residues" evidence="1">
    <location>
        <begin position="7"/>
        <end position="16"/>
    </location>
</feature>
<gene>
    <name evidence="3" type="ORF">CO2235_MP80184</name>
    <name evidence="2" type="ORF">CO2235_U840010</name>
</gene>
<reference evidence="4" key="2">
    <citation type="submission" date="2018-01" db="EMBL/GenBank/DDBJ databases">
        <authorList>
            <person name="Gaut B.S."/>
            <person name="Morton B.R."/>
            <person name="Clegg M.T."/>
            <person name="Duvall M.R."/>
        </authorList>
    </citation>
    <scope>NUCLEOTIDE SEQUENCE [LARGE SCALE GENOMIC DNA]</scope>
</reference>
<organism evidence="2 4">
    <name type="scientific">Cupriavidus oxalaticus</name>
    <dbReference type="NCBI Taxonomy" id="96344"/>
    <lineage>
        <taxon>Bacteria</taxon>
        <taxon>Pseudomonadati</taxon>
        <taxon>Pseudomonadota</taxon>
        <taxon>Betaproteobacteria</taxon>
        <taxon>Burkholderiales</taxon>
        <taxon>Burkholderiaceae</taxon>
        <taxon>Cupriavidus</taxon>
    </lineage>
</organism>
<dbReference type="AlphaFoldDB" id="A0A375FT20"/>
<dbReference type="EMBL" id="OGUS01000092">
    <property type="protein sequence ID" value="SPC08269.1"/>
    <property type="molecule type" value="Genomic_DNA"/>
</dbReference>
<sequence length="23" mass="2626">MQSYEDMPSHWSEKDSLQALATA</sequence>